<feature type="region of interest" description="Disordered" evidence="5">
    <location>
        <begin position="32"/>
        <end position="61"/>
    </location>
</feature>
<feature type="region of interest" description="Disordered" evidence="5">
    <location>
        <begin position="425"/>
        <end position="444"/>
    </location>
</feature>
<protein>
    <submittedName>
        <fullName evidence="7">Solute carrier family 51 subunit alpha</fullName>
    </submittedName>
</protein>
<evidence type="ECO:0000256" key="5">
    <source>
        <dbReference type="SAM" id="MobiDB-lite"/>
    </source>
</evidence>
<evidence type="ECO:0000313" key="8">
    <source>
        <dbReference type="Proteomes" id="UP000694556"/>
    </source>
</evidence>
<evidence type="ECO:0000256" key="1">
    <source>
        <dbReference type="ARBA" id="ARBA00004141"/>
    </source>
</evidence>
<keyword evidence="4 6" id="KW-0472">Membrane</keyword>
<name>A0A8C3B712_CAIMO</name>
<evidence type="ECO:0000313" key="7">
    <source>
        <dbReference type="Ensembl" id="ENSCMMP00000000352.1"/>
    </source>
</evidence>
<feature type="transmembrane region" description="Helical" evidence="6">
    <location>
        <begin position="283"/>
        <end position="303"/>
    </location>
</feature>
<dbReference type="SMART" id="SM01417">
    <property type="entry name" value="Solute_trans_a"/>
    <property type="match status" value="1"/>
</dbReference>
<evidence type="ECO:0000256" key="4">
    <source>
        <dbReference type="ARBA" id="ARBA00023136"/>
    </source>
</evidence>
<evidence type="ECO:0000256" key="6">
    <source>
        <dbReference type="SAM" id="Phobius"/>
    </source>
</evidence>
<feature type="transmembrane region" description="Helical" evidence="6">
    <location>
        <begin position="356"/>
        <end position="381"/>
    </location>
</feature>
<reference evidence="7" key="1">
    <citation type="submission" date="2018-09" db="EMBL/GenBank/DDBJ databases">
        <title>Common duck and Muscovy duck high density SNP chip.</title>
        <authorList>
            <person name="Vignal A."/>
            <person name="Thebault N."/>
            <person name="Warren W.C."/>
        </authorList>
    </citation>
    <scope>NUCLEOTIDE SEQUENCE [LARGE SCALE GENOMIC DNA]</scope>
</reference>
<dbReference type="Pfam" id="PF03619">
    <property type="entry name" value="Solute_trans_a"/>
    <property type="match status" value="1"/>
</dbReference>
<keyword evidence="8" id="KW-1185">Reference proteome</keyword>
<keyword evidence="3 6" id="KW-1133">Transmembrane helix</keyword>
<comment type="subcellular location">
    <subcellularLocation>
        <location evidence="1">Membrane</location>
        <topology evidence="1">Multi-pass membrane protein</topology>
    </subcellularLocation>
</comment>
<dbReference type="InterPro" id="IPR005178">
    <property type="entry name" value="Ostalpha/TMEM184C"/>
</dbReference>
<dbReference type="Ensembl" id="ENSCMMT00000000410.1">
    <property type="protein sequence ID" value="ENSCMMP00000000352.1"/>
    <property type="gene ID" value="ENSCMMG00000000246.1"/>
</dbReference>
<feature type="transmembrane region" description="Helical" evidence="6">
    <location>
        <begin position="217"/>
        <end position="239"/>
    </location>
</feature>
<keyword evidence="2 6" id="KW-0812">Transmembrane</keyword>
<sequence length="444" mass="47045">MIPGGFGDPPRAAGMLPKPLLGAGFWVKGREGGGGTPWGWVSPCPQQRCPSPQVPPLAGGDADRELQRAASLLLPAAHLPAAAAGAGHDPTLHHGPGHRPDAGVGRHLRGRGPLPHPQDPLPHQDEDPPLEQLGTHGELGMGVVGWGAPEGSEHPPGGTGRGCVPCPRLPPGRGRVQLLRAVDPALHDGGGDGHHDVSSACPGARGWGAHGSRAPSLLILFFLARYFSICFYLLMLVMVEGFGGKEAVLSTLKDVPMVLNTGPCCCCCPCLPRITMSRSKLRLLMLGTFQYAFLRTAAVFLGLVLSADGNYNPADISAESVALWINTVVGASTLFGLWALGILFRQARTHLTEQNIQAKFTCFQVLLILTALQPAIFSILANNGNIACSPPFSSKARSQQMNMQLLIPQTFILAVVARMYYRQQDDKPGYQPPSITPASSNAKV</sequence>
<dbReference type="Proteomes" id="UP000694556">
    <property type="component" value="Chromosome 9"/>
</dbReference>
<reference evidence="7" key="2">
    <citation type="submission" date="2025-08" db="UniProtKB">
        <authorList>
            <consortium name="Ensembl"/>
        </authorList>
    </citation>
    <scope>IDENTIFICATION</scope>
</reference>
<feature type="transmembrane region" description="Helical" evidence="6">
    <location>
        <begin position="401"/>
        <end position="421"/>
    </location>
</feature>
<reference evidence="7" key="3">
    <citation type="submission" date="2025-09" db="UniProtKB">
        <authorList>
            <consortium name="Ensembl"/>
        </authorList>
    </citation>
    <scope>IDENTIFICATION</scope>
</reference>
<feature type="compositionally biased region" description="Low complexity" evidence="5">
    <location>
        <begin position="38"/>
        <end position="51"/>
    </location>
</feature>
<proteinExistence type="predicted"/>
<evidence type="ECO:0000256" key="3">
    <source>
        <dbReference type="ARBA" id="ARBA00022989"/>
    </source>
</evidence>
<feature type="transmembrane region" description="Helical" evidence="6">
    <location>
        <begin position="323"/>
        <end position="344"/>
    </location>
</feature>
<dbReference type="GO" id="GO:0016020">
    <property type="term" value="C:membrane"/>
    <property type="evidence" value="ECO:0007669"/>
    <property type="project" value="UniProtKB-SubCell"/>
</dbReference>
<organism evidence="7 8">
    <name type="scientific">Cairina moschata</name>
    <name type="common">Muscovy duck</name>
    <dbReference type="NCBI Taxonomy" id="8855"/>
    <lineage>
        <taxon>Eukaryota</taxon>
        <taxon>Metazoa</taxon>
        <taxon>Chordata</taxon>
        <taxon>Craniata</taxon>
        <taxon>Vertebrata</taxon>
        <taxon>Euteleostomi</taxon>
        <taxon>Archelosauria</taxon>
        <taxon>Archosauria</taxon>
        <taxon>Dinosauria</taxon>
        <taxon>Saurischia</taxon>
        <taxon>Theropoda</taxon>
        <taxon>Coelurosauria</taxon>
        <taxon>Aves</taxon>
        <taxon>Neognathae</taxon>
        <taxon>Galloanserae</taxon>
        <taxon>Anseriformes</taxon>
        <taxon>Anatidae</taxon>
        <taxon>Anatinae</taxon>
        <taxon>Cairina</taxon>
    </lineage>
</organism>
<feature type="region of interest" description="Disordered" evidence="5">
    <location>
        <begin position="83"/>
        <end position="137"/>
    </location>
</feature>
<dbReference type="PANTHER" id="PTHR23423">
    <property type="entry name" value="ORGANIC SOLUTE TRANSPORTER-RELATED"/>
    <property type="match status" value="1"/>
</dbReference>
<dbReference type="AlphaFoldDB" id="A0A8C3B712"/>
<evidence type="ECO:0000256" key="2">
    <source>
        <dbReference type="ARBA" id="ARBA00022692"/>
    </source>
</evidence>
<accession>A0A8C3B712</accession>